<dbReference type="PROSITE" id="PS51843">
    <property type="entry name" value="NR_LBD"/>
    <property type="match status" value="1"/>
</dbReference>
<accession>A0A8J2LE54</accession>
<keyword evidence="2" id="KW-0863">Zinc-finger</keyword>
<protein>
    <recommendedName>
        <fullName evidence="8">NR LBD domain-containing protein</fullName>
    </recommendedName>
</protein>
<proteinExistence type="predicted"/>
<evidence type="ECO:0000259" key="8">
    <source>
        <dbReference type="PROSITE" id="PS51843"/>
    </source>
</evidence>
<dbReference type="GO" id="GO:0045944">
    <property type="term" value="P:positive regulation of transcription by RNA polymerase II"/>
    <property type="evidence" value="ECO:0007669"/>
    <property type="project" value="TreeGrafter"/>
</dbReference>
<keyword evidence="6" id="KW-0804">Transcription</keyword>
<evidence type="ECO:0000256" key="6">
    <source>
        <dbReference type="ARBA" id="ARBA00023163"/>
    </source>
</evidence>
<keyword evidence="4" id="KW-0805">Transcription regulation</keyword>
<comment type="caution">
    <text evidence="9">The sequence shown here is derived from an EMBL/GenBank/DDBJ whole genome shotgun (WGS) entry which is preliminary data.</text>
</comment>
<sequence length="94" mass="10917">MTILTVQLIVEFSKRLPGFDKLEREDQITLLKDNVTTDQFEDASEAKFRHITEMTILTVQLTVEFSKRLPGFDTLLREDQITLLKVLCLLNIFS</sequence>
<dbReference type="Pfam" id="PF00104">
    <property type="entry name" value="Hormone_recep"/>
    <property type="match status" value="1"/>
</dbReference>
<evidence type="ECO:0000256" key="4">
    <source>
        <dbReference type="ARBA" id="ARBA00023015"/>
    </source>
</evidence>
<evidence type="ECO:0000256" key="5">
    <source>
        <dbReference type="ARBA" id="ARBA00023125"/>
    </source>
</evidence>
<dbReference type="EMBL" id="CAJVCH010491501">
    <property type="protein sequence ID" value="CAG7820833.1"/>
    <property type="molecule type" value="Genomic_DNA"/>
</dbReference>
<dbReference type="AlphaFoldDB" id="A0A8J2LE54"/>
<dbReference type="PANTHER" id="PTHR24082">
    <property type="entry name" value="NUCLEAR HORMONE RECEPTOR"/>
    <property type="match status" value="1"/>
</dbReference>
<dbReference type="GO" id="GO:0030154">
    <property type="term" value="P:cell differentiation"/>
    <property type="evidence" value="ECO:0007669"/>
    <property type="project" value="TreeGrafter"/>
</dbReference>
<evidence type="ECO:0000256" key="1">
    <source>
        <dbReference type="ARBA" id="ARBA00022723"/>
    </source>
</evidence>
<evidence type="ECO:0000256" key="2">
    <source>
        <dbReference type="ARBA" id="ARBA00022771"/>
    </source>
</evidence>
<dbReference type="GO" id="GO:0008270">
    <property type="term" value="F:zinc ion binding"/>
    <property type="evidence" value="ECO:0007669"/>
    <property type="project" value="UniProtKB-KW"/>
</dbReference>
<evidence type="ECO:0000313" key="9">
    <source>
        <dbReference type="EMBL" id="CAG7820833.1"/>
    </source>
</evidence>
<dbReference type="GO" id="GO:0000122">
    <property type="term" value="P:negative regulation of transcription by RNA polymerase II"/>
    <property type="evidence" value="ECO:0007669"/>
    <property type="project" value="TreeGrafter"/>
</dbReference>
<dbReference type="GO" id="GO:0000978">
    <property type="term" value="F:RNA polymerase II cis-regulatory region sequence-specific DNA binding"/>
    <property type="evidence" value="ECO:0007669"/>
    <property type="project" value="TreeGrafter"/>
</dbReference>
<organism evidence="9 10">
    <name type="scientific">Allacma fusca</name>
    <dbReference type="NCBI Taxonomy" id="39272"/>
    <lineage>
        <taxon>Eukaryota</taxon>
        <taxon>Metazoa</taxon>
        <taxon>Ecdysozoa</taxon>
        <taxon>Arthropoda</taxon>
        <taxon>Hexapoda</taxon>
        <taxon>Collembola</taxon>
        <taxon>Symphypleona</taxon>
        <taxon>Sminthuridae</taxon>
        <taxon>Allacma</taxon>
    </lineage>
</organism>
<keyword evidence="5" id="KW-0238">DNA-binding</keyword>
<name>A0A8J2LE54_9HEXA</name>
<dbReference type="OrthoDB" id="5837785at2759"/>
<dbReference type="GO" id="GO:0004879">
    <property type="term" value="F:nuclear receptor activity"/>
    <property type="evidence" value="ECO:0007669"/>
    <property type="project" value="TreeGrafter"/>
</dbReference>
<feature type="domain" description="NR LBD" evidence="8">
    <location>
        <begin position="14"/>
        <end position="94"/>
    </location>
</feature>
<evidence type="ECO:0000256" key="3">
    <source>
        <dbReference type="ARBA" id="ARBA00022833"/>
    </source>
</evidence>
<dbReference type="InterPro" id="IPR050234">
    <property type="entry name" value="Nuclear_hormone_rcpt_NR1"/>
</dbReference>
<keyword evidence="1" id="KW-0479">Metal-binding</keyword>
<keyword evidence="10" id="KW-1185">Reference proteome</keyword>
<dbReference type="InterPro" id="IPR000536">
    <property type="entry name" value="Nucl_hrmn_rcpt_lig-bd"/>
</dbReference>
<dbReference type="GO" id="GO:0090575">
    <property type="term" value="C:RNA polymerase II transcription regulator complex"/>
    <property type="evidence" value="ECO:0007669"/>
    <property type="project" value="TreeGrafter"/>
</dbReference>
<evidence type="ECO:0000313" key="10">
    <source>
        <dbReference type="Proteomes" id="UP000708208"/>
    </source>
</evidence>
<evidence type="ECO:0000256" key="7">
    <source>
        <dbReference type="ARBA" id="ARBA00023170"/>
    </source>
</evidence>
<dbReference type="PANTHER" id="PTHR24082:SF507">
    <property type="entry name" value="BILE ACID RECEPTOR-RELATED"/>
    <property type="match status" value="1"/>
</dbReference>
<keyword evidence="3" id="KW-0862">Zinc</keyword>
<reference evidence="9" key="1">
    <citation type="submission" date="2021-06" db="EMBL/GenBank/DDBJ databases">
        <authorList>
            <person name="Hodson N. C."/>
            <person name="Mongue J. A."/>
            <person name="Jaron S. K."/>
        </authorList>
    </citation>
    <scope>NUCLEOTIDE SEQUENCE</scope>
</reference>
<gene>
    <name evidence="9" type="ORF">AFUS01_LOCUS31204</name>
</gene>
<dbReference type="Proteomes" id="UP000708208">
    <property type="component" value="Unassembled WGS sequence"/>
</dbReference>
<keyword evidence="7" id="KW-0675">Receptor</keyword>